<evidence type="ECO:0000259" key="2">
    <source>
        <dbReference type="Pfam" id="PF25534"/>
    </source>
</evidence>
<evidence type="ECO:0000313" key="3">
    <source>
        <dbReference type="EMBL" id="KAJ4337226.1"/>
    </source>
</evidence>
<feature type="compositionally biased region" description="Polar residues" evidence="1">
    <location>
        <begin position="418"/>
        <end position="427"/>
    </location>
</feature>
<dbReference type="Proteomes" id="UP001140562">
    <property type="component" value="Unassembled WGS sequence"/>
</dbReference>
<name>A0A9W9C092_9PLEO</name>
<protein>
    <recommendedName>
        <fullName evidence="2">DUF7918 domain-containing protein</fullName>
    </recommendedName>
</protein>
<keyword evidence="4" id="KW-1185">Reference proteome</keyword>
<feature type="compositionally biased region" description="Polar residues" evidence="1">
    <location>
        <begin position="379"/>
        <end position="395"/>
    </location>
</feature>
<feature type="region of interest" description="Disordered" evidence="1">
    <location>
        <begin position="418"/>
        <end position="441"/>
    </location>
</feature>
<reference evidence="3" key="1">
    <citation type="submission" date="2022-10" db="EMBL/GenBank/DDBJ databases">
        <title>Tapping the CABI collections for fungal endophytes: first genome assemblies for Collariella, Neodidymelliopsis, Ascochyta clinopodiicola, Didymella pomorum, Didymosphaeria variabile, Neocosmospora piperis and Neocucurbitaria cava.</title>
        <authorList>
            <person name="Hill R."/>
        </authorList>
    </citation>
    <scope>NUCLEOTIDE SEQUENCE</scope>
    <source>
        <strain evidence="3">IMI 360193</strain>
    </source>
</reference>
<evidence type="ECO:0000256" key="1">
    <source>
        <dbReference type="SAM" id="MobiDB-lite"/>
    </source>
</evidence>
<proteinExistence type="predicted"/>
<evidence type="ECO:0000313" key="4">
    <source>
        <dbReference type="Proteomes" id="UP001140562"/>
    </source>
</evidence>
<organism evidence="3 4">
    <name type="scientific">Didymella glomerata</name>
    <dbReference type="NCBI Taxonomy" id="749621"/>
    <lineage>
        <taxon>Eukaryota</taxon>
        <taxon>Fungi</taxon>
        <taxon>Dikarya</taxon>
        <taxon>Ascomycota</taxon>
        <taxon>Pezizomycotina</taxon>
        <taxon>Dothideomycetes</taxon>
        <taxon>Pleosporomycetidae</taxon>
        <taxon>Pleosporales</taxon>
        <taxon>Pleosporineae</taxon>
        <taxon>Didymellaceae</taxon>
        <taxon>Didymella</taxon>
    </lineage>
</organism>
<feature type="domain" description="DUF7918" evidence="2">
    <location>
        <begin position="45"/>
        <end position="217"/>
    </location>
</feature>
<accession>A0A9W9C092</accession>
<sequence length="441" mass="48648">MPTYRSINIALHSQFDIETIPEYHPLTSPFAPSPDRTAIASLVNDATSTCSVYVPALPGSQFWISYSVSPPVPEGHYFLFKLYVDGENVVSWSTGKEDAWAGKTMFGLFDAGNGKTVEKRVLCFSAPNKGGMEKDGSVEIRVHRASGRKRVERETKVYEKMGHAQREGGISLINAGRAGPEQPKRFYKFALIDPVDLPFATFCYHYRTWDQLRELGLLDSYYAESEVNNMSIIEPDSTGPGANVNEEHEITCKDDGDRISVHGRVIEVSVQQPKDVNTCRSSSVESSIDSDTRSSHPDSISSGTYIPRGAPPEVSTGSPQSLRRRGRLGTYRLSMPPSIRFDAPQPTSRPLPLPQKNDLTSSTAYRPHPAYPIEEWTVRTPSPAKSSRGSITTPPLESRRALGISGAGLMGVISSTWKRSVSNTQPTRKAEVEEESRSVSY</sequence>
<dbReference type="AlphaFoldDB" id="A0A9W9C092"/>
<dbReference type="InterPro" id="IPR057678">
    <property type="entry name" value="DUF7918"/>
</dbReference>
<comment type="caution">
    <text evidence="3">The sequence shown here is derived from an EMBL/GenBank/DDBJ whole genome shotgun (WGS) entry which is preliminary data.</text>
</comment>
<feature type="region of interest" description="Disordered" evidence="1">
    <location>
        <begin position="379"/>
        <end position="399"/>
    </location>
</feature>
<feature type="compositionally biased region" description="Basic and acidic residues" evidence="1">
    <location>
        <begin position="428"/>
        <end position="441"/>
    </location>
</feature>
<dbReference type="OrthoDB" id="436496at2759"/>
<dbReference type="Pfam" id="PF25534">
    <property type="entry name" value="DUF7918"/>
    <property type="match status" value="1"/>
</dbReference>
<feature type="region of interest" description="Disordered" evidence="1">
    <location>
        <begin position="272"/>
        <end position="367"/>
    </location>
</feature>
<gene>
    <name evidence="3" type="ORF">N0V87_004899</name>
</gene>
<dbReference type="EMBL" id="JAPEUV010000041">
    <property type="protein sequence ID" value="KAJ4337226.1"/>
    <property type="molecule type" value="Genomic_DNA"/>
</dbReference>